<dbReference type="PIRSF" id="PIRSF003113">
    <property type="entry name" value="BolA"/>
    <property type="match status" value="1"/>
</dbReference>
<evidence type="ECO:0000313" key="9">
    <source>
        <dbReference type="EMBL" id="GAM78401.1"/>
    </source>
</evidence>
<dbReference type="Pfam" id="PF01722">
    <property type="entry name" value="BolA"/>
    <property type="match status" value="1"/>
</dbReference>
<evidence type="ECO:0000256" key="2">
    <source>
        <dbReference type="ARBA" id="ARBA00023016"/>
    </source>
</evidence>
<comment type="function">
    <text evidence="3">Transcriptional regulator that plays an important role in general stress response.</text>
</comment>
<comment type="caution">
    <text evidence="7">The sequence shown here is derived from an EMBL/GenBank/DDBJ whole genome shotgun (WGS) entry which is preliminary data.</text>
</comment>
<dbReference type="GO" id="GO:0051301">
    <property type="term" value="P:cell division"/>
    <property type="evidence" value="ECO:0007669"/>
    <property type="project" value="UniProtKB-KW"/>
</dbReference>
<dbReference type="Proteomes" id="UP000031670">
    <property type="component" value="Unassembled WGS sequence"/>
</dbReference>
<keyword evidence="2" id="KW-0346">Stress response</keyword>
<evidence type="ECO:0000313" key="7">
    <source>
        <dbReference type="EMBL" id="GAM54560.1"/>
    </source>
</evidence>
<evidence type="ECO:0000313" key="12">
    <source>
        <dbReference type="Proteomes" id="UP000031671"/>
    </source>
</evidence>
<dbReference type="EMBL" id="BBSA01000016">
    <property type="protein sequence ID" value="GAM65048.1"/>
    <property type="molecule type" value="Genomic_DNA"/>
</dbReference>
<reference evidence="7 12" key="1">
    <citation type="submission" date="2015-01" db="EMBL/GenBank/DDBJ databases">
        <title>Vibrio sp. C1 JCM 19231 whole genome shotgun sequence.</title>
        <authorList>
            <person name="Sawabe T."/>
            <person name="Meirelles P."/>
            <person name="Feng G."/>
            <person name="Sayaka M."/>
            <person name="Hattori M."/>
            <person name="Ohkuma M."/>
        </authorList>
    </citation>
    <scope>NUCLEOTIDE SEQUENCE [LARGE SCALE GENOMIC DNA]</scope>
    <source>
        <strain evidence="12">JCM 19231</strain>
        <strain evidence="7">JCM19231</strain>
    </source>
</reference>
<dbReference type="PANTHER" id="PTHR46229">
    <property type="entry name" value="BOLA TRANSCRIPTION REGULATOR"/>
    <property type="match status" value="1"/>
</dbReference>
<reference evidence="10 11" key="4">
    <citation type="submission" date="2015-01" db="EMBL/GenBank/DDBJ databases">
        <authorList>
            <consortium name="NBRP consortium"/>
            <person name="Sawabe T."/>
            <person name="Meirelles P."/>
            <person name="Feng G."/>
            <person name="Sayaka M."/>
            <person name="Hattori M."/>
            <person name="Ohkuma M."/>
        </authorList>
    </citation>
    <scope>NUCLEOTIDE SEQUENCE [LARGE SCALE GENOMIC DNA]</scope>
    <source>
        <strain evidence="12">JCM 19231</strain>
        <strain evidence="10">JCM 19241</strain>
        <strain evidence="7">JCM19231</strain>
        <strain evidence="8 11">JCM19232</strain>
        <strain evidence="9">JCM19241</strain>
    </source>
</reference>
<evidence type="ECO:0000313" key="8">
    <source>
        <dbReference type="EMBL" id="GAM65048.1"/>
    </source>
</evidence>
<dbReference type="SUPFAM" id="SSF82657">
    <property type="entry name" value="BolA-like"/>
    <property type="match status" value="1"/>
</dbReference>
<accession>A0A0B8NIM4</accession>
<dbReference type="GO" id="GO:0006351">
    <property type="term" value="P:DNA-templated transcription"/>
    <property type="evidence" value="ECO:0007669"/>
    <property type="project" value="TreeGrafter"/>
</dbReference>
<keyword evidence="7" id="KW-0131">Cell cycle</keyword>
<dbReference type="InterPro" id="IPR002634">
    <property type="entry name" value="BolA"/>
</dbReference>
<proteinExistence type="inferred from homology"/>
<evidence type="ECO:0000256" key="4">
    <source>
        <dbReference type="ARBA" id="ARBA00074073"/>
    </source>
</evidence>
<evidence type="ECO:0000313" key="11">
    <source>
        <dbReference type="Proteomes" id="UP000031670"/>
    </source>
</evidence>
<feature type="region of interest" description="Disordered" evidence="6">
    <location>
        <begin position="84"/>
        <end position="103"/>
    </location>
</feature>
<dbReference type="InterPro" id="IPR050961">
    <property type="entry name" value="BolA/IbaG_stress_morph_reg"/>
</dbReference>
<evidence type="ECO:0000256" key="5">
    <source>
        <dbReference type="RuleBase" id="RU003860"/>
    </source>
</evidence>
<reference evidence="8 11" key="2">
    <citation type="submission" date="2015-01" db="EMBL/GenBank/DDBJ databases">
        <title>Vibrio sp. C5 JCM 19232 whole genome shotgun sequence.</title>
        <authorList>
            <person name="Sawabe T."/>
            <person name="Meirelles P."/>
            <person name="Feng G."/>
            <person name="Sayaka M."/>
            <person name="Hattori M."/>
            <person name="Ohkuma M."/>
        </authorList>
    </citation>
    <scope>NUCLEOTIDE SEQUENCE [LARGE SCALE GENOMIC DNA]</scope>
    <source>
        <strain evidence="8 11">JCM19232</strain>
    </source>
</reference>
<evidence type="ECO:0000256" key="1">
    <source>
        <dbReference type="ARBA" id="ARBA00005578"/>
    </source>
</evidence>
<dbReference type="PANTHER" id="PTHR46229:SF2">
    <property type="entry name" value="BOLA-LIKE PROTEIN 1"/>
    <property type="match status" value="1"/>
</dbReference>
<protein>
    <recommendedName>
        <fullName evidence="4">DNA-binding transcriptional regulator BolA</fullName>
    </recommendedName>
</protein>
<reference evidence="9 10" key="3">
    <citation type="submission" date="2015-01" db="EMBL/GenBank/DDBJ databases">
        <title>Vibrio sp. C94 JCM 19241 whole genome shotgun sequence.</title>
        <authorList>
            <person name="Sawabe T."/>
            <person name="Meirelles P."/>
            <person name="Feng G."/>
            <person name="Sayaka M."/>
            <person name="Hattori M."/>
            <person name="Ohkuma M."/>
        </authorList>
    </citation>
    <scope>NUCLEOTIDE SEQUENCE [LARGE SCALE GENOMIC DNA]</scope>
    <source>
        <strain evidence="10">JCM 19241</strain>
        <strain evidence="9">JCM19241</strain>
    </source>
</reference>
<dbReference type="GO" id="GO:0005829">
    <property type="term" value="C:cytosol"/>
    <property type="evidence" value="ECO:0007669"/>
    <property type="project" value="TreeGrafter"/>
</dbReference>
<dbReference type="EMBL" id="BBSC01000014">
    <property type="protein sequence ID" value="GAM78401.1"/>
    <property type="molecule type" value="Genomic_DNA"/>
</dbReference>
<accession>A0A0B8QIK0</accession>
<dbReference type="Proteomes" id="UP000031666">
    <property type="component" value="Unassembled WGS sequence"/>
</dbReference>
<evidence type="ECO:0000256" key="3">
    <source>
        <dbReference type="ARBA" id="ARBA00059078"/>
    </source>
</evidence>
<gene>
    <name evidence="7" type="ORF">JCM19231_5524</name>
    <name evidence="8" type="ORF">JCM19232_92</name>
    <name evidence="9" type="ORF">JCM19241_3739</name>
</gene>
<organism evidence="7 12">
    <name type="scientific">Vibrio ishigakensis</name>
    <dbReference type="NCBI Taxonomy" id="1481914"/>
    <lineage>
        <taxon>Bacteria</taxon>
        <taxon>Pseudomonadati</taxon>
        <taxon>Pseudomonadota</taxon>
        <taxon>Gammaproteobacteria</taxon>
        <taxon>Vibrionales</taxon>
        <taxon>Vibrionaceae</taxon>
        <taxon>Vibrio</taxon>
    </lineage>
</organism>
<dbReference type="GO" id="GO:1990229">
    <property type="term" value="C:iron-sulfur cluster assembly complex"/>
    <property type="evidence" value="ECO:0007669"/>
    <property type="project" value="UniProtKB-ARBA"/>
</dbReference>
<dbReference type="AlphaFoldDB" id="A0A0B8NIM4"/>
<dbReference type="InterPro" id="IPR036065">
    <property type="entry name" value="BolA-like_sf"/>
</dbReference>
<sequence length="103" mass="11639">MLQQTIERKLNQTFSPHHLQVINESHMHNVPPGSESHFKVVIVSDKFDDLRLIARHRLVNSALSDEFAQGLHALSMHTLTKDEWSEQSSIPDSLNAEGESANL</sequence>
<accession>A0A0B8PPK6</accession>
<dbReference type="Gene3D" id="3.30.300.90">
    <property type="entry name" value="BolA-like"/>
    <property type="match status" value="1"/>
</dbReference>
<evidence type="ECO:0000256" key="6">
    <source>
        <dbReference type="SAM" id="MobiDB-lite"/>
    </source>
</evidence>
<dbReference type="EMBL" id="BBRZ01000005">
    <property type="protein sequence ID" value="GAM54560.1"/>
    <property type="molecule type" value="Genomic_DNA"/>
</dbReference>
<dbReference type="Proteomes" id="UP000031671">
    <property type="component" value="Unassembled WGS sequence"/>
</dbReference>
<keyword evidence="12" id="KW-1185">Reference proteome</keyword>
<comment type="similarity">
    <text evidence="1 5">Belongs to the BolA/IbaG family.</text>
</comment>
<evidence type="ECO:0000313" key="10">
    <source>
        <dbReference type="Proteomes" id="UP000031666"/>
    </source>
</evidence>
<dbReference type="FunFam" id="3.30.300.90:FF:000001">
    <property type="entry name" value="Transcriptional regulator BolA"/>
    <property type="match status" value="1"/>
</dbReference>
<name>A0A0B8NIM4_9VIBR</name>
<dbReference type="STRING" id="1481914.JCM19241_3739"/>
<keyword evidence="7" id="KW-0132">Cell division</keyword>